<keyword evidence="1" id="KW-0862">Zinc</keyword>
<dbReference type="VEuPathDB" id="FungiDB:RhiirFUN_020590"/>
<dbReference type="GO" id="GO:0003676">
    <property type="term" value="F:nucleic acid binding"/>
    <property type="evidence" value="ECO:0007669"/>
    <property type="project" value="InterPro"/>
</dbReference>
<feature type="domain" description="CCHC-type" evidence="3">
    <location>
        <begin position="547"/>
        <end position="564"/>
    </location>
</feature>
<dbReference type="VEuPathDB" id="FungiDB:RhiirA1_476074"/>
<sequence>MDNTEQENVRCDEQYDASPSTRTNIYETNPQSIIDDESDGPDEPSNPLELTSELTFSNWEDFRNWIRMFGLKEGFNYKIRTSETIQGVMRRATYECTKSGSHISQAMSDPTKQRNAHSQRTLCPWKLNVACPKTSGIVRINSFNNVHNHPLISMIQEMAPRFRKLTKEMLADIEKYVVQGRMDSTSIYTLLKHDYPNQPIHKKDLYNAVYQFRQKHNPGDGDASQMLQLLMDWKDSDPLWIIKTRLDPVSRSINDHVNNDEHLERFEVERNALPTIGLPMLNTRFFDRVDAIIKEFLTPIMLGKQREQMNQSVCYDINQITEWHHLMEVETDDEEIGVGIREQERDTRQVLFRSLVSNLPTETILEVWNVRATGTQGIGHYTILLDEGTHLCTCLLLINKGLTQSEDDIPFQSHATFQHFFSIRIDSYGPQSSQSSQLPVKSKAMYAELSGLSKKAIDYATKADMQHELLNVFKAFIYDVQGRLEVLTDINNPIIVKHKGRPPKRLISNVEKDLHRERRVLKDIVNVVEEHCISSHIEDSASGTKGRKCSKCKQYGHYAKTCPNVI</sequence>
<evidence type="ECO:0000313" key="5">
    <source>
        <dbReference type="Proteomes" id="UP000234323"/>
    </source>
</evidence>
<dbReference type="AlphaFoldDB" id="A0A2I1HAD2"/>
<dbReference type="EMBL" id="LLXI01001977">
    <property type="protein sequence ID" value="PKY55827.1"/>
    <property type="molecule type" value="Genomic_DNA"/>
</dbReference>
<evidence type="ECO:0000313" key="4">
    <source>
        <dbReference type="EMBL" id="PKY55827.1"/>
    </source>
</evidence>
<keyword evidence="1" id="KW-0479">Metal-binding</keyword>
<dbReference type="VEuPathDB" id="FungiDB:FUN_003826"/>
<dbReference type="VEuPathDB" id="FungiDB:RhiirFUN_007564"/>
<dbReference type="InterPro" id="IPR001878">
    <property type="entry name" value="Znf_CCHC"/>
</dbReference>
<dbReference type="VEuPathDB" id="FungiDB:RhiirA1_447606"/>
<name>A0A2I1HAD2_9GLOM</name>
<feature type="compositionally biased region" description="Polar residues" evidence="2">
    <location>
        <begin position="17"/>
        <end position="32"/>
    </location>
</feature>
<evidence type="ECO:0000256" key="1">
    <source>
        <dbReference type="PROSITE-ProRule" id="PRU00047"/>
    </source>
</evidence>
<proteinExistence type="predicted"/>
<dbReference type="GO" id="GO:0008270">
    <property type="term" value="F:zinc ion binding"/>
    <property type="evidence" value="ECO:0007669"/>
    <property type="project" value="UniProtKB-KW"/>
</dbReference>
<dbReference type="PANTHER" id="PTHR47718">
    <property type="entry name" value="OS01G0519700 PROTEIN"/>
    <property type="match status" value="1"/>
</dbReference>
<dbReference type="InterPro" id="IPR004330">
    <property type="entry name" value="FAR1_DNA_bnd_dom"/>
</dbReference>
<dbReference type="Pfam" id="PF03101">
    <property type="entry name" value="FAR1"/>
    <property type="match status" value="1"/>
</dbReference>
<accession>A0A2I1HAD2</accession>
<feature type="region of interest" description="Disordered" evidence="2">
    <location>
        <begin position="1"/>
        <end position="47"/>
    </location>
</feature>
<dbReference type="SMART" id="SM00343">
    <property type="entry name" value="ZnF_C2HC"/>
    <property type="match status" value="1"/>
</dbReference>
<keyword evidence="5" id="KW-1185">Reference proteome</keyword>
<keyword evidence="1" id="KW-0863">Zinc-finger</keyword>
<organism evidence="4 5">
    <name type="scientific">Rhizophagus irregularis</name>
    <dbReference type="NCBI Taxonomy" id="588596"/>
    <lineage>
        <taxon>Eukaryota</taxon>
        <taxon>Fungi</taxon>
        <taxon>Fungi incertae sedis</taxon>
        <taxon>Mucoromycota</taxon>
        <taxon>Glomeromycotina</taxon>
        <taxon>Glomeromycetes</taxon>
        <taxon>Glomerales</taxon>
        <taxon>Glomeraceae</taxon>
        <taxon>Rhizophagus</taxon>
    </lineage>
</organism>
<reference evidence="4 5" key="1">
    <citation type="submission" date="2015-10" db="EMBL/GenBank/DDBJ databases">
        <title>Genome analyses suggest a sexual origin of heterokaryosis in a supposedly ancient asexual fungus.</title>
        <authorList>
            <person name="Ropars J."/>
            <person name="Sedzielewska K."/>
            <person name="Noel J."/>
            <person name="Charron P."/>
            <person name="Farinelli L."/>
            <person name="Marton T."/>
            <person name="Kruger M."/>
            <person name="Pelin A."/>
            <person name="Brachmann A."/>
            <person name="Corradi N."/>
        </authorList>
    </citation>
    <scope>NUCLEOTIDE SEQUENCE [LARGE SCALE GENOMIC DNA]</scope>
    <source>
        <strain evidence="4 5">A4</strain>
    </source>
</reference>
<dbReference type="SUPFAM" id="SSF57756">
    <property type="entry name" value="Retrovirus zinc finger-like domains"/>
    <property type="match status" value="1"/>
</dbReference>
<dbReference type="Proteomes" id="UP000234323">
    <property type="component" value="Unassembled WGS sequence"/>
</dbReference>
<evidence type="ECO:0000256" key="2">
    <source>
        <dbReference type="SAM" id="MobiDB-lite"/>
    </source>
</evidence>
<comment type="caution">
    <text evidence="4">The sequence shown here is derived from an EMBL/GenBank/DDBJ whole genome shotgun (WGS) entry which is preliminary data.</text>
</comment>
<dbReference type="InterPro" id="IPR036875">
    <property type="entry name" value="Znf_CCHC_sf"/>
</dbReference>
<evidence type="ECO:0000259" key="3">
    <source>
        <dbReference type="PROSITE" id="PS50158"/>
    </source>
</evidence>
<dbReference type="PANTHER" id="PTHR47718:SF3">
    <property type="entry name" value="PROTEIN FAR1-RELATED SEQUENCE 5-LIKE"/>
    <property type="match status" value="1"/>
</dbReference>
<gene>
    <name evidence="4" type="ORF">RhiirA4_427806</name>
</gene>
<dbReference type="PROSITE" id="PS50158">
    <property type="entry name" value="ZF_CCHC"/>
    <property type="match status" value="1"/>
</dbReference>
<dbReference type="VEuPathDB" id="FungiDB:FUN_004722"/>
<protein>
    <recommendedName>
        <fullName evidence="3">CCHC-type domain-containing protein</fullName>
    </recommendedName>
</protein>